<keyword evidence="3" id="KW-1185">Reference proteome</keyword>
<evidence type="ECO:0000313" key="3">
    <source>
        <dbReference type="Proteomes" id="UP001151760"/>
    </source>
</evidence>
<feature type="region of interest" description="Disordered" evidence="1">
    <location>
        <begin position="1"/>
        <end position="44"/>
    </location>
</feature>
<organism evidence="2 3">
    <name type="scientific">Tanacetum coccineum</name>
    <dbReference type="NCBI Taxonomy" id="301880"/>
    <lineage>
        <taxon>Eukaryota</taxon>
        <taxon>Viridiplantae</taxon>
        <taxon>Streptophyta</taxon>
        <taxon>Embryophyta</taxon>
        <taxon>Tracheophyta</taxon>
        <taxon>Spermatophyta</taxon>
        <taxon>Magnoliopsida</taxon>
        <taxon>eudicotyledons</taxon>
        <taxon>Gunneridae</taxon>
        <taxon>Pentapetalae</taxon>
        <taxon>asterids</taxon>
        <taxon>campanulids</taxon>
        <taxon>Asterales</taxon>
        <taxon>Asteraceae</taxon>
        <taxon>Asteroideae</taxon>
        <taxon>Anthemideae</taxon>
        <taxon>Anthemidinae</taxon>
        <taxon>Tanacetum</taxon>
    </lineage>
</organism>
<gene>
    <name evidence="2" type="ORF">Tco_1121199</name>
</gene>
<evidence type="ECO:0000256" key="1">
    <source>
        <dbReference type="SAM" id="MobiDB-lite"/>
    </source>
</evidence>
<reference evidence="2" key="2">
    <citation type="submission" date="2022-01" db="EMBL/GenBank/DDBJ databases">
        <authorList>
            <person name="Yamashiro T."/>
            <person name="Shiraishi A."/>
            <person name="Satake H."/>
            <person name="Nakayama K."/>
        </authorList>
    </citation>
    <scope>NUCLEOTIDE SEQUENCE</scope>
</reference>
<dbReference type="Proteomes" id="UP001151760">
    <property type="component" value="Unassembled WGS sequence"/>
</dbReference>
<evidence type="ECO:0000313" key="2">
    <source>
        <dbReference type="EMBL" id="GJU04769.1"/>
    </source>
</evidence>
<reference evidence="2" key="1">
    <citation type="journal article" date="2022" name="Int. J. Mol. Sci.">
        <title>Draft Genome of Tanacetum Coccineum: Genomic Comparison of Closely Related Tanacetum-Family Plants.</title>
        <authorList>
            <person name="Yamashiro T."/>
            <person name="Shiraishi A."/>
            <person name="Nakayama K."/>
            <person name="Satake H."/>
        </authorList>
    </citation>
    <scope>NUCLEOTIDE SEQUENCE</scope>
</reference>
<protein>
    <submittedName>
        <fullName evidence="2">Uncharacterized protein</fullName>
    </submittedName>
</protein>
<name>A0ABQ5J0P5_9ASTR</name>
<accession>A0ABQ5J0P5</accession>
<dbReference type="EMBL" id="BQNB010021283">
    <property type="protein sequence ID" value="GJU04769.1"/>
    <property type="molecule type" value="Genomic_DNA"/>
</dbReference>
<comment type="caution">
    <text evidence="2">The sequence shown here is derived from an EMBL/GenBank/DDBJ whole genome shotgun (WGS) entry which is preliminary data.</text>
</comment>
<feature type="non-terminal residue" evidence="2">
    <location>
        <position position="1"/>
    </location>
</feature>
<sequence length="44" mass="5067">FLEKFGGGFEQDIDEKDKKKKRSGEDDEETKICCGLNNEGDEER</sequence>
<proteinExistence type="predicted"/>